<comment type="caution">
    <text evidence="1">The sequence shown here is derived from an EMBL/GenBank/DDBJ whole genome shotgun (WGS) entry which is preliminary data.</text>
</comment>
<evidence type="ECO:0000313" key="1">
    <source>
        <dbReference type="EMBL" id="KHQ51449.1"/>
    </source>
</evidence>
<dbReference type="PANTHER" id="PTHR38009:SF1">
    <property type="entry name" value="CONSERVED HYPOTHETICAL PHAGE TAIL PROTEIN"/>
    <property type="match status" value="1"/>
</dbReference>
<dbReference type="STRING" id="561184.SAMN05216376_11560"/>
<gene>
    <name evidence="1" type="ORF">OA50_03944</name>
</gene>
<dbReference type="AlphaFoldDB" id="A0A0B3SLT2"/>
<dbReference type="RefSeq" id="WP_052244680.1">
    <property type="nucleotide sequence ID" value="NZ_JSUQ01000017.1"/>
</dbReference>
<dbReference type="NCBIfam" id="TIGR02241">
    <property type="entry name" value="conserved hypothetical phage tail region protein"/>
    <property type="match status" value="1"/>
</dbReference>
<dbReference type="InterPro" id="IPR011747">
    <property type="entry name" value="CHP02241"/>
</dbReference>
<dbReference type="GO" id="GO:0005198">
    <property type="term" value="F:structural molecule activity"/>
    <property type="evidence" value="ECO:0007669"/>
    <property type="project" value="InterPro"/>
</dbReference>
<sequence length="142" mass="15525">MPDDPGLAPLFTLYLDGEAVARFQDIEGMGARIDAIPYREGGAGSGSVRHLPGKAKVSPVTLRHGVTVDSRLGDWCKATVTGNISRRTVLVTLSAQDGGSEAARWTFFEAWPSSFRADPLDKQRDEIAFDSLTLVYDRLERD</sequence>
<evidence type="ECO:0008006" key="3">
    <source>
        <dbReference type="Google" id="ProtNLM"/>
    </source>
</evidence>
<accession>A0A0B3SLT2</accession>
<dbReference type="Pfam" id="PF06841">
    <property type="entry name" value="Phage_T4_gp19"/>
    <property type="match status" value="1"/>
</dbReference>
<keyword evidence="2" id="KW-1185">Reference proteome</keyword>
<dbReference type="Proteomes" id="UP000030960">
    <property type="component" value="Unassembled WGS sequence"/>
</dbReference>
<evidence type="ECO:0000313" key="2">
    <source>
        <dbReference type="Proteomes" id="UP000030960"/>
    </source>
</evidence>
<proteinExistence type="predicted"/>
<name>A0A0B3SLT2_9RHOB</name>
<dbReference type="OrthoDB" id="9790161at2"/>
<dbReference type="EMBL" id="JSUQ01000017">
    <property type="protein sequence ID" value="KHQ51449.1"/>
    <property type="molecule type" value="Genomic_DNA"/>
</dbReference>
<reference evidence="1 2" key="1">
    <citation type="submission" date="2014-10" db="EMBL/GenBank/DDBJ databases">
        <title>Genome sequence of Ponticoccus sp. strain UMTAT08 isolated from clonal culture of toxic dinoflagellate Alexandrium tamiyavanichii.</title>
        <authorList>
            <person name="Gan H.Y."/>
            <person name="Muhd D.-D."/>
            <person name="Mohd Noor M.E."/>
            <person name="Yeong Y.S."/>
            <person name="Usup G."/>
        </authorList>
    </citation>
    <scope>NUCLEOTIDE SEQUENCE [LARGE SCALE GENOMIC DNA]</scope>
    <source>
        <strain evidence="1 2">UMTAT08</strain>
    </source>
</reference>
<organism evidence="1 2">
    <name type="scientific">Mameliella alba</name>
    <dbReference type="NCBI Taxonomy" id="561184"/>
    <lineage>
        <taxon>Bacteria</taxon>
        <taxon>Pseudomonadati</taxon>
        <taxon>Pseudomonadota</taxon>
        <taxon>Alphaproteobacteria</taxon>
        <taxon>Rhodobacterales</taxon>
        <taxon>Roseobacteraceae</taxon>
        <taxon>Mameliella</taxon>
    </lineage>
</organism>
<protein>
    <recommendedName>
        <fullName evidence="3">Phage tail protein</fullName>
    </recommendedName>
</protein>
<dbReference type="InterPro" id="IPR010667">
    <property type="entry name" value="Phage_T4_Gp19"/>
</dbReference>
<dbReference type="PANTHER" id="PTHR38009">
    <property type="entry name" value="CONSERVED HYPOTHETICAL PHAGE TAIL PROTEIN"/>
    <property type="match status" value="1"/>
</dbReference>